<dbReference type="GO" id="GO:0030246">
    <property type="term" value="F:carbohydrate binding"/>
    <property type="evidence" value="ECO:0007669"/>
    <property type="project" value="UniProtKB-UniRule"/>
</dbReference>
<dbReference type="PANTHER" id="PTHR11122">
    <property type="entry name" value="APOSPORY-ASSOCIATED PROTEIN C-RELATED"/>
    <property type="match status" value="1"/>
</dbReference>
<dbReference type="InterPro" id="IPR008183">
    <property type="entry name" value="Aldose_1/G6P_1-epimerase"/>
</dbReference>
<dbReference type="AlphaFoldDB" id="A0A5J6WUJ8"/>
<feature type="active site" evidence="5">
    <location>
        <position position="165"/>
    </location>
</feature>
<keyword evidence="7" id="KW-1185">Reference proteome</keyword>
<dbReference type="InterPro" id="IPR025532">
    <property type="entry name" value="G6P_1-epimerase"/>
</dbReference>
<dbReference type="PIRSF" id="PIRSF016020">
    <property type="entry name" value="PHexose_mutarotase"/>
    <property type="match status" value="1"/>
</dbReference>
<evidence type="ECO:0000256" key="3">
    <source>
        <dbReference type="ARBA" id="ARBA00023235"/>
    </source>
</evidence>
<feature type="active site" evidence="5">
    <location>
        <position position="263"/>
    </location>
</feature>
<dbReference type="GO" id="GO:0005975">
    <property type="term" value="P:carbohydrate metabolic process"/>
    <property type="evidence" value="ECO:0007669"/>
    <property type="project" value="InterPro"/>
</dbReference>
<evidence type="ECO:0000256" key="5">
    <source>
        <dbReference type="PIRSR" id="PIRSR016020-1"/>
    </source>
</evidence>
<gene>
    <name evidence="6" type="ORF">FE240_03690</name>
</gene>
<name>A0A5J6WUJ8_9GAMM</name>
<dbReference type="KEGG" id="asim:FE240_03690"/>
<dbReference type="EMBL" id="CP040449">
    <property type="protein sequence ID" value="QFI53877.1"/>
    <property type="molecule type" value="Genomic_DNA"/>
</dbReference>
<evidence type="ECO:0000256" key="4">
    <source>
        <dbReference type="PIRNR" id="PIRNR016020"/>
    </source>
</evidence>
<dbReference type="InterPro" id="IPR011013">
    <property type="entry name" value="Gal_mutarotase_sf_dom"/>
</dbReference>
<reference evidence="6 7" key="1">
    <citation type="submission" date="2019-05" db="EMBL/GenBank/DDBJ databases">
        <title>OXA-830, a novel chromosomally encoded expanded-spectrum class D beta-lactamase in Aeromonas simiae.</title>
        <authorList>
            <person name="Zhou W."/>
            <person name="Chen Q."/>
        </authorList>
    </citation>
    <scope>NUCLEOTIDE SEQUENCE [LARGE SCALE GENOMIC DNA]</scope>
    <source>
        <strain evidence="6 7">A6</strain>
    </source>
</reference>
<comment type="similarity">
    <text evidence="2 4">Belongs to the glucose-6-phosphate 1-epimerase family.</text>
</comment>
<dbReference type="RefSeq" id="WP_193003419.1">
    <property type="nucleotide sequence ID" value="NZ_CP040449.1"/>
</dbReference>
<accession>A0A5J6WUJ8</accession>
<dbReference type="InterPro" id="IPR014718">
    <property type="entry name" value="GH-type_carb-bd"/>
</dbReference>
<proteinExistence type="inferred from homology"/>
<dbReference type="CDD" id="cd09020">
    <property type="entry name" value="D-hex-6-P-epi_like"/>
    <property type="match status" value="1"/>
</dbReference>
<evidence type="ECO:0000256" key="2">
    <source>
        <dbReference type="ARBA" id="ARBA00005866"/>
    </source>
</evidence>
<evidence type="ECO:0000313" key="7">
    <source>
        <dbReference type="Proteomes" id="UP000594034"/>
    </source>
</evidence>
<comment type="catalytic activity">
    <reaction evidence="1">
        <text>alpha-D-glucose 6-phosphate = beta-D-glucose 6-phosphate</text>
        <dbReference type="Rhea" id="RHEA:16249"/>
        <dbReference type="ChEBI" id="CHEBI:58225"/>
        <dbReference type="ChEBI" id="CHEBI:58247"/>
        <dbReference type="EC" id="5.1.3.15"/>
    </reaction>
</comment>
<dbReference type="GO" id="GO:0047938">
    <property type="term" value="F:glucose-6-phosphate 1-epimerase activity"/>
    <property type="evidence" value="ECO:0007669"/>
    <property type="project" value="UniProtKB-UniRule"/>
</dbReference>
<dbReference type="PANTHER" id="PTHR11122:SF13">
    <property type="entry name" value="GLUCOSE-6-PHOSPHATE 1-EPIMERASE"/>
    <property type="match status" value="1"/>
</dbReference>
<evidence type="ECO:0000313" key="6">
    <source>
        <dbReference type="EMBL" id="QFI53877.1"/>
    </source>
</evidence>
<sequence length="287" mass="30900">MSTERSLTRHAILTQTSGGLPLIKVSNDFAECEVSLFGAHVLTYRRHGEAPLLWLSECAVLDGSKPIRGGIPLCWPWFGAAPARVGAGKPAHGFARTTMWQLDGVSDAADGTLIHLSLRDNDASRVVWDHAFELELDILVGAELSLVLTTRNTGSLPLTYNGALHTYLHIGSPEQVSVVGLGEPYFDKLSNQPARQEGPLHLDQAMDRIYSAPDAVVKVRDAERQIEVMGGNHDSVVVWNPWQGAAAIADMSAEGYRTMLCVEAAITADAGVTLAPDEEHSLSTVIG</sequence>
<dbReference type="Pfam" id="PF01263">
    <property type="entry name" value="Aldose_epim"/>
    <property type="match status" value="1"/>
</dbReference>
<dbReference type="SUPFAM" id="SSF74650">
    <property type="entry name" value="Galactose mutarotase-like"/>
    <property type="match status" value="1"/>
</dbReference>
<organism evidence="6 7">
    <name type="scientific">Aeromonas simiae</name>
    <dbReference type="NCBI Taxonomy" id="218936"/>
    <lineage>
        <taxon>Bacteria</taxon>
        <taxon>Pseudomonadati</taxon>
        <taxon>Pseudomonadota</taxon>
        <taxon>Gammaproteobacteria</taxon>
        <taxon>Aeromonadales</taxon>
        <taxon>Aeromonadaceae</taxon>
        <taxon>Aeromonas</taxon>
    </lineage>
</organism>
<dbReference type="Proteomes" id="UP000594034">
    <property type="component" value="Chromosome"/>
</dbReference>
<protein>
    <recommendedName>
        <fullName evidence="4">Putative glucose-6-phosphate 1-epimerase</fullName>
        <ecNumber evidence="4">5.1.3.15</ecNumber>
    </recommendedName>
</protein>
<dbReference type="Gene3D" id="2.70.98.10">
    <property type="match status" value="1"/>
</dbReference>
<dbReference type="EC" id="5.1.3.15" evidence="4"/>
<evidence type="ECO:0000256" key="1">
    <source>
        <dbReference type="ARBA" id="ARBA00001096"/>
    </source>
</evidence>
<keyword evidence="3 4" id="KW-0413">Isomerase</keyword>